<feature type="transmembrane region" description="Helical" evidence="6">
    <location>
        <begin position="20"/>
        <end position="42"/>
    </location>
</feature>
<keyword evidence="5 6" id="KW-0472">Membrane</keyword>
<evidence type="ECO:0000256" key="1">
    <source>
        <dbReference type="ARBA" id="ARBA00004651"/>
    </source>
</evidence>
<feature type="transmembrane region" description="Helical" evidence="6">
    <location>
        <begin position="184"/>
        <end position="208"/>
    </location>
</feature>
<feature type="transmembrane region" description="Helical" evidence="6">
    <location>
        <begin position="279"/>
        <end position="302"/>
    </location>
</feature>
<dbReference type="RefSeq" id="WP_110395243.1">
    <property type="nucleotide sequence ID" value="NZ_JADIJL010000008.1"/>
</dbReference>
<evidence type="ECO:0000256" key="6">
    <source>
        <dbReference type="SAM" id="Phobius"/>
    </source>
</evidence>
<evidence type="ECO:0000313" key="9">
    <source>
        <dbReference type="Proteomes" id="UP000247978"/>
    </source>
</evidence>
<dbReference type="GO" id="GO:0005886">
    <property type="term" value="C:plasma membrane"/>
    <property type="evidence" value="ECO:0007669"/>
    <property type="project" value="UniProtKB-SubCell"/>
</dbReference>
<proteinExistence type="predicted"/>
<dbReference type="GO" id="GO:0140359">
    <property type="term" value="F:ABC-type transporter activity"/>
    <property type="evidence" value="ECO:0007669"/>
    <property type="project" value="InterPro"/>
</dbReference>
<dbReference type="EMBL" id="QJJQ01000006">
    <property type="protein sequence ID" value="PXW87007.1"/>
    <property type="molecule type" value="Genomic_DNA"/>
</dbReference>
<keyword evidence="3 6" id="KW-0812">Transmembrane</keyword>
<evidence type="ECO:0000256" key="2">
    <source>
        <dbReference type="ARBA" id="ARBA00022475"/>
    </source>
</evidence>
<evidence type="ECO:0000313" key="8">
    <source>
        <dbReference type="EMBL" id="PXW87007.1"/>
    </source>
</evidence>
<protein>
    <submittedName>
        <fullName evidence="8">ABC-2 type transport system permease protein</fullName>
    </submittedName>
</protein>
<keyword evidence="4 6" id="KW-1133">Transmembrane helix</keyword>
<dbReference type="PANTHER" id="PTHR30294:SF29">
    <property type="entry name" value="MULTIDRUG ABC TRANSPORTER PERMEASE YBHS-RELATED"/>
    <property type="match status" value="1"/>
</dbReference>
<dbReference type="AlphaFoldDB" id="A0A2V3VYC2"/>
<comment type="caution">
    <text evidence="8">The sequence shown here is derived from an EMBL/GenBank/DDBJ whole genome shotgun (WGS) entry which is preliminary data.</text>
</comment>
<evidence type="ECO:0000256" key="4">
    <source>
        <dbReference type="ARBA" id="ARBA00022989"/>
    </source>
</evidence>
<dbReference type="OrthoDB" id="9768837at2"/>
<feature type="transmembrane region" description="Helical" evidence="6">
    <location>
        <begin position="340"/>
        <end position="357"/>
    </location>
</feature>
<name>A0A2V3VYC2_9BACI</name>
<reference evidence="8 9" key="1">
    <citation type="submission" date="2018-05" db="EMBL/GenBank/DDBJ databases">
        <title>Genomic Encyclopedia of Type Strains, Phase IV (KMG-IV): sequencing the most valuable type-strain genomes for metagenomic binning, comparative biology and taxonomic classification.</title>
        <authorList>
            <person name="Goeker M."/>
        </authorList>
    </citation>
    <scope>NUCLEOTIDE SEQUENCE [LARGE SCALE GENOMIC DNA]</scope>
    <source>
        <strain evidence="8 9">DSM 28556</strain>
    </source>
</reference>
<accession>A0A2V3VYC2</accession>
<dbReference type="InterPro" id="IPR013525">
    <property type="entry name" value="ABC2_TM"/>
</dbReference>
<evidence type="ECO:0000256" key="5">
    <source>
        <dbReference type="ARBA" id="ARBA00023136"/>
    </source>
</evidence>
<comment type="subcellular location">
    <subcellularLocation>
        <location evidence="1">Cell membrane</location>
        <topology evidence="1">Multi-pass membrane protein</topology>
    </subcellularLocation>
</comment>
<keyword evidence="2" id="KW-1003">Cell membrane</keyword>
<dbReference type="Proteomes" id="UP000247978">
    <property type="component" value="Unassembled WGS sequence"/>
</dbReference>
<feature type="transmembrane region" description="Helical" evidence="6">
    <location>
        <begin position="229"/>
        <end position="255"/>
    </location>
</feature>
<evidence type="ECO:0000259" key="7">
    <source>
        <dbReference type="Pfam" id="PF12698"/>
    </source>
</evidence>
<feature type="transmembrane region" description="Helical" evidence="6">
    <location>
        <begin position="369"/>
        <end position="391"/>
    </location>
</feature>
<dbReference type="Pfam" id="PF12698">
    <property type="entry name" value="ABC2_membrane_3"/>
    <property type="match status" value="1"/>
</dbReference>
<organism evidence="8 9">
    <name type="scientific">Pseudogracilibacillus auburnensis</name>
    <dbReference type="NCBI Taxonomy" id="1494959"/>
    <lineage>
        <taxon>Bacteria</taxon>
        <taxon>Bacillati</taxon>
        <taxon>Bacillota</taxon>
        <taxon>Bacilli</taxon>
        <taxon>Bacillales</taxon>
        <taxon>Bacillaceae</taxon>
        <taxon>Pseudogracilibacillus</taxon>
    </lineage>
</organism>
<feature type="domain" description="ABC-2 type transporter transmembrane" evidence="7">
    <location>
        <begin position="19"/>
        <end position="388"/>
    </location>
</feature>
<feature type="transmembrane region" description="Helical" evidence="6">
    <location>
        <begin position="314"/>
        <end position="334"/>
    </location>
</feature>
<keyword evidence="9" id="KW-1185">Reference proteome</keyword>
<dbReference type="PANTHER" id="PTHR30294">
    <property type="entry name" value="MEMBRANE COMPONENT OF ABC TRANSPORTER YHHJ-RELATED"/>
    <property type="match status" value="1"/>
</dbReference>
<evidence type="ECO:0000256" key="3">
    <source>
        <dbReference type="ARBA" id="ARBA00022692"/>
    </source>
</evidence>
<gene>
    <name evidence="8" type="ORF">DFR56_10675</name>
</gene>
<sequence length="418" mass="46772">MNKFWIVLGHTYFSRLKSKAFIISTLVVFLFIFGIANIQSIIQLFTGDDELEQVIVIDESGELFAPLETSISQLDEEVELIAYEESEEVGKSAVQNEEYDGLLILELDENNLPIATYYENNAAESSLQYTIEQQLQQVKIAIATEQAGVDEATLASIYEEMPFEKIALDEATKTDEELNQARGIVYIMLFVLYMAVIIYGQMIAMDVATEKSSRVMEILISSASPVTHMFAKIIGIALLGLTQMVLFFIVGASLISTKMDTTSGEIFEFFGFTSTSISIYFYALLFFILGYFLYATIAAMLGSLVSRVEDVQQLIMPMVFLIMIAFFIAMFGLTVPDAKFITITSFIPFFSPMIMFLRVGMLEVPIWEVIVSVGLLVGTIILLAILGARIYRGGVLMYGPSRSLKDFKKALMLTKKEK</sequence>
<dbReference type="InterPro" id="IPR051449">
    <property type="entry name" value="ABC-2_transporter_component"/>
</dbReference>